<evidence type="ECO:0000256" key="1">
    <source>
        <dbReference type="SAM" id="MobiDB-lite"/>
    </source>
</evidence>
<feature type="compositionally biased region" description="Basic and acidic residues" evidence="1">
    <location>
        <begin position="628"/>
        <end position="659"/>
    </location>
</feature>
<feature type="compositionally biased region" description="Polar residues" evidence="1">
    <location>
        <begin position="82"/>
        <end position="93"/>
    </location>
</feature>
<feature type="region of interest" description="Disordered" evidence="1">
    <location>
        <begin position="1023"/>
        <end position="1044"/>
    </location>
</feature>
<feature type="region of interest" description="Disordered" evidence="1">
    <location>
        <begin position="190"/>
        <end position="222"/>
    </location>
</feature>
<feature type="compositionally biased region" description="Low complexity" evidence="1">
    <location>
        <begin position="52"/>
        <end position="61"/>
    </location>
</feature>
<dbReference type="EMBL" id="HBIO01013918">
    <property type="protein sequence ID" value="CAE0465922.1"/>
    <property type="molecule type" value="Transcribed_RNA"/>
</dbReference>
<feature type="region of interest" description="Disordered" evidence="1">
    <location>
        <begin position="1"/>
        <end position="131"/>
    </location>
</feature>
<name>A0A7S3V9S5_9STRA</name>
<feature type="compositionally biased region" description="Basic residues" evidence="1">
    <location>
        <begin position="1724"/>
        <end position="1737"/>
    </location>
</feature>
<feature type="compositionally biased region" description="Basic and acidic residues" evidence="1">
    <location>
        <begin position="33"/>
        <end position="47"/>
    </location>
</feature>
<gene>
    <name evidence="2" type="ORF">CDEB00056_LOCUS10774</name>
</gene>
<feature type="region of interest" description="Disordered" evidence="1">
    <location>
        <begin position="1223"/>
        <end position="1244"/>
    </location>
</feature>
<feature type="compositionally biased region" description="Polar residues" evidence="1">
    <location>
        <begin position="1224"/>
        <end position="1237"/>
    </location>
</feature>
<evidence type="ECO:0000313" key="2">
    <source>
        <dbReference type="EMBL" id="CAE0465922.1"/>
    </source>
</evidence>
<feature type="compositionally biased region" description="Polar residues" evidence="1">
    <location>
        <begin position="1330"/>
        <end position="1350"/>
    </location>
</feature>
<feature type="compositionally biased region" description="Polar residues" evidence="1">
    <location>
        <begin position="660"/>
        <end position="672"/>
    </location>
</feature>
<feature type="region of interest" description="Disordered" evidence="1">
    <location>
        <begin position="1405"/>
        <end position="1552"/>
    </location>
</feature>
<protein>
    <submittedName>
        <fullName evidence="2">Uncharacterized protein</fullName>
    </submittedName>
</protein>
<feature type="compositionally biased region" description="Polar residues" evidence="1">
    <location>
        <begin position="202"/>
        <end position="217"/>
    </location>
</feature>
<feature type="compositionally biased region" description="Polar residues" evidence="1">
    <location>
        <begin position="1405"/>
        <end position="1425"/>
    </location>
</feature>
<feature type="region of interest" description="Disordered" evidence="1">
    <location>
        <begin position="621"/>
        <end position="697"/>
    </location>
</feature>
<accession>A0A7S3V9S5</accession>
<feature type="compositionally biased region" description="Low complexity" evidence="1">
    <location>
        <begin position="1359"/>
        <end position="1374"/>
    </location>
</feature>
<feature type="compositionally biased region" description="Low complexity" evidence="1">
    <location>
        <begin position="105"/>
        <end position="131"/>
    </location>
</feature>
<feature type="region of interest" description="Disordered" evidence="1">
    <location>
        <begin position="1612"/>
        <end position="1746"/>
    </location>
</feature>
<feature type="compositionally biased region" description="Basic and acidic residues" evidence="1">
    <location>
        <begin position="1140"/>
        <end position="1154"/>
    </location>
</feature>
<feature type="compositionally biased region" description="Polar residues" evidence="1">
    <location>
        <begin position="1535"/>
        <end position="1551"/>
    </location>
</feature>
<organism evidence="2">
    <name type="scientific">Chaetoceros debilis</name>
    <dbReference type="NCBI Taxonomy" id="122233"/>
    <lineage>
        <taxon>Eukaryota</taxon>
        <taxon>Sar</taxon>
        <taxon>Stramenopiles</taxon>
        <taxon>Ochrophyta</taxon>
        <taxon>Bacillariophyta</taxon>
        <taxon>Coscinodiscophyceae</taxon>
        <taxon>Chaetocerotophycidae</taxon>
        <taxon>Chaetocerotales</taxon>
        <taxon>Chaetocerotaceae</taxon>
        <taxon>Chaetoceros</taxon>
    </lineage>
</organism>
<feature type="compositionally biased region" description="Polar residues" evidence="1">
    <location>
        <begin position="1130"/>
        <end position="1139"/>
    </location>
</feature>
<feature type="compositionally biased region" description="Basic residues" evidence="1">
    <location>
        <begin position="9"/>
        <end position="19"/>
    </location>
</feature>
<feature type="compositionally biased region" description="Polar residues" evidence="1">
    <location>
        <begin position="1509"/>
        <end position="1526"/>
    </location>
</feature>
<proteinExistence type="predicted"/>
<reference evidence="2" key="1">
    <citation type="submission" date="2021-01" db="EMBL/GenBank/DDBJ databases">
        <authorList>
            <person name="Corre E."/>
            <person name="Pelletier E."/>
            <person name="Niang G."/>
            <person name="Scheremetjew M."/>
            <person name="Finn R."/>
            <person name="Kale V."/>
            <person name="Holt S."/>
            <person name="Cochrane G."/>
            <person name="Meng A."/>
            <person name="Brown T."/>
            <person name="Cohen L."/>
        </authorList>
    </citation>
    <scope>NUCLEOTIDE SEQUENCE</scope>
    <source>
        <strain evidence="2">MM31A-1</strain>
    </source>
</reference>
<feature type="compositionally biased region" description="Acidic residues" evidence="1">
    <location>
        <begin position="1473"/>
        <end position="1482"/>
    </location>
</feature>
<feature type="region of interest" description="Disordered" evidence="1">
    <location>
        <begin position="1089"/>
        <end position="1166"/>
    </location>
</feature>
<sequence>MGNSTSKPRSGKGKSKSSSKAKAPNVGIGSHPFQKDNPKKFIDRAGLENDDASSASSFSSDEYLEPKVMFPESPPTPEERQSSNPDNYRNVSGANGRRDSNGQESQTSTTFSALSTLSGSATTIGTGSQSTLNHDMIHRSAEVFEPHTTRSSLSYSTNGSDASKTVEFTYDTNDVDDKKHKKKGKRKKFLGTLKKMTKNKNDSSSNRLGCESRSNMDGGSESGLMVDTSLDYYRQMHYKQQQAQKAYEQMQLQLEQQESPRSWSEVASAADDPSEIHSLRGNGVHLNQIHSSNNVATAPPVLQATNTLCDLGRLPTILDESYVSSTADTTVDERNGEILMDILNETSPGNIETTNVMLGDLTGEGYFNHVDDENEDAPEDQESFLRYSMSQDDKVDESAAKMNSNISTADESNRNDDHNFNDDSMFTTTYEESDGENDDHVPFSCTKDASNLDYTDRMNSFLDKNHGSYVEGDTVHDIATPTARLGDLFDDMNLTRNKTFEGEVDASRDEVDESASTLFRTSISVSGNTGISLHDFECQGTSLDRSEGTNADTEDGGKALLDQTDMAVHLTMNETDIVQESNLDETILTTKDMAFDRTDMAIEEQNMDLTNSNMFDMLNQDEEEKEEDSPTRPLKDCDKAPNESFFELKDTNEAEKSSDDSTLSSFQPSINQKVEKKEKEDVRINSPVPPSGRTKVAPTTAKVANLLPERSDDNDTEEDGLIFGTNDEEREKENLQPFMEGEFSENMFQSTKGKHVQNQMPIPLSQAASRRAAWRANAEKKPSHVPIRGPEIGTVIKIFTKADKKKDDCDSLCITGYTRREPVLDSDSQQSRKSTKLAFTKQAETNSTFLFSDDAIRIQRQAKTTSKVDQQRLSLIDIEEASKRISSQLSTVRSGDSSTKEEPFEIIKRLAKLKGKGQNVKESFDIRNQAVSISKDQGEYTIQNKGVVNKLTLPVSKNMGSENVQATTSTISVVENRNEVQEKIIDDEYEHAISPNQSVDLNETSASHMLEKVDTISSLGKFLSPRKKSLPDDNSSTRSEVTGHDSLAEILDELSVTDLQKKYSAITPMKTKSPYVRFKKAFRVFENKRSRSSSMTSNARRKSSPKKNASAHRVDFVVRSVKKARHSERTQSIQDTNQQDTERRDIFSVGKESEPSTGDSVEDTSPVVMHSSDKLNAKFDASEALTGITSTSDGSSEINKRSDPVHDIQVKSAMEVLQAHALANSETDINSTEQNTTDLREDNNTDIGDLSVVNDMTGAVEDTTSDVVQSIASNSTCISDKSPIGSRQSVASNVADVAKSAENPSISHISSMQSVASNVNDIVGVIEDSPTASGRSATSDAESDEQSCSSPYDEHDELSITPSSSGTSAKSYSSLSSTSVSSASAYSESTEDDIFADLRNNVESPNASLHTSSDTPSSENDTNILRSAMKKKVGSQIKPNRVSWHYNINSPAGGDDESSESPSPVQLELYLKDEEEVQEESNETTLSPVSPVANRFAAADTKGSDDNSESLVASFSNSNGPKSPSTYDDEEISIGSLSTAPPLRSKNNSAKQKLAEVFADAEEAAEKVSTTITAFGIYSPAGESQHESLMLSPAPVLSKTTKSAVNPMMMNARSNASGRDDNLDTHSNANGSDGGTSVYSPAEKENLDNNIYSPTNDSQCSYSPLQMSSKKSSAPGNHYDSPQSPVATKASTTHAHDLCLSPVQRTPMQARKWRTLAAQASSTGKKKSKSSSKKKGIRTPLGKLRA</sequence>
<feature type="compositionally biased region" description="Polar residues" evidence="1">
    <location>
        <begin position="1648"/>
        <end position="1693"/>
    </location>
</feature>
<feature type="compositionally biased region" description="Basic and acidic residues" evidence="1">
    <location>
        <begin position="673"/>
        <end position="683"/>
    </location>
</feature>
<feature type="compositionally biased region" description="Polar residues" evidence="1">
    <location>
        <begin position="1625"/>
        <end position="1639"/>
    </location>
</feature>
<feature type="region of interest" description="Disordered" evidence="1">
    <location>
        <begin position="1329"/>
        <end position="1374"/>
    </location>
</feature>